<evidence type="ECO:0000313" key="1">
    <source>
        <dbReference type="EMBL" id="MBB3164523.1"/>
    </source>
</evidence>
<sequence length="180" mass="20647">MLLSRKEFGSVPAPSDRQLWAIGMVAVSWSFFETNLHTTATAIFDDEPETRDRFEQVRSMQTRLNVVQTGVEAKMIEPHRGRFIALLKEARDCQQMRDRIIHGSWSGTGDDPINKPQSDSVFNWLKPRHPYEWKLDFGKIKAVALRIDKLCSNWLDVITADVPPADFILLNNAIKLKLKP</sequence>
<accession>A0ABR6GG53</accession>
<comment type="caution">
    <text evidence="1">The sequence shown here is derived from an EMBL/GenBank/DDBJ whole genome shotgun (WGS) entry which is preliminary data.</text>
</comment>
<dbReference type="Proteomes" id="UP000542811">
    <property type="component" value="Unassembled WGS sequence"/>
</dbReference>
<reference evidence="1 2" key="1">
    <citation type="submission" date="2020-08" db="EMBL/GenBank/DDBJ databases">
        <title>Genomic Encyclopedia of Type Strains, Phase III (KMG-III): the genomes of soil and plant-associated and newly described type strains.</title>
        <authorList>
            <person name="Whitman W."/>
        </authorList>
    </citation>
    <scope>NUCLEOTIDE SEQUENCE [LARGE SCALE GENOMIC DNA]</scope>
    <source>
        <strain evidence="1 2">CECT 8280</strain>
    </source>
</reference>
<dbReference type="RefSeq" id="WP_131640824.1">
    <property type="nucleotide sequence ID" value="NZ_JAAXQV010000026.1"/>
</dbReference>
<organism evidence="1 2">
    <name type="scientific">Rhizobium laguerreae</name>
    <dbReference type="NCBI Taxonomy" id="1076926"/>
    <lineage>
        <taxon>Bacteria</taxon>
        <taxon>Pseudomonadati</taxon>
        <taxon>Pseudomonadota</taxon>
        <taxon>Alphaproteobacteria</taxon>
        <taxon>Hyphomicrobiales</taxon>
        <taxon>Rhizobiaceae</taxon>
        <taxon>Rhizobium/Agrobacterium group</taxon>
        <taxon>Rhizobium</taxon>
    </lineage>
</organism>
<protein>
    <recommendedName>
        <fullName evidence="3">HEPN AbiU2-like domain-containing protein</fullName>
    </recommendedName>
</protein>
<proteinExistence type="predicted"/>
<gene>
    <name evidence="1" type="ORF">FHS25_005020</name>
</gene>
<evidence type="ECO:0008006" key="3">
    <source>
        <dbReference type="Google" id="ProtNLM"/>
    </source>
</evidence>
<dbReference type="EMBL" id="JACHXX010000007">
    <property type="protein sequence ID" value="MBB3164523.1"/>
    <property type="molecule type" value="Genomic_DNA"/>
</dbReference>
<keyword evidence="2" id="KW-1185">Reference proteome</keyword>
<name>A0ABR6GG53_9HYPH</name>
<evidence type="ECO:0000313" key="2">
    <source>
        <dbReference type="Proteomes" id="UP000542811"/>
    </source>
</evidence>